<sequence>MSPLIYGPGTVFFNKRSIQIPTMVRGAVQARRAGVVGDGAARWGNIHVEDLTSLYELLIAKILEWSPCSLR</sequence>
<proteinExistence type="predicted"/>
<name>A0A5N5WR03_9EURO</name>
<dbReference type="SUPFAM" id="SSF51735">
    <property type="entry name" value="NAD(P)-binding Rossmann-fold domains"/>
    <property type="match status" value="1"/>
</dbReference>
<dbReference type="InterPro" id="IPR036291">
    <property type="entry name" value="NAD(P)-bd_dom_sf"/>
</dbReference>
<accession>A0A5N5WR03</accession>
<organism evidence="1 2">
    <name type="scientific">Aspergillus leporis</name>
    <dbReference type="NCBI Taxonomy" id="41062"/>
    <lineage>
        <taxon>Eukaryota</taxon>
        <taxon>Fungi</taxon>
        <taxon>Dikarya</taxon>
        <taxon>Ascomycota</taxon>
        <taxon>Pezizomycotina</taxon>
        <taxon>Eurotiomycetes</taxon>
        <taxon>Eurotiomycetidae</taxon>
        <taxon>Eurotiales</taxon>
        <taxon>Aspergillaceae</taxon>
        <taxon>Aspergillus</taxon>
        <taxon>Aspergillus subgen. Circumdati</taxon>
    </lineage>
</organism>
<dbReference type="Proteomes" id="UP000326565">
    <property type="component" value="Unassembled WGS sequence"/>
</dbReference>
<protein>
    <recommendedName>
        <fullName evidence="3">NAD-dependent epimerase/dehydratase domain-containing protein</fullName>
    </recommendedName>
</protein>
<evidence type="ECO:0000313" key="2">
    <source>
        <dbReference type="Proteomes" id="UP000326565"/>
    </source>
</evidence>
<keyword evidence="2" id="KW-1185">Reference proteome</keyword>
<dbReference type="AlphaFoldDB" id="A0A5N5WR03"/>
<evidence type="ECO:0008006" key="3">
    <source>
        <dbReference type="Google" id="ProtNLM"/>
    </source>
</evidence>
<evidence type="ECO:0000313" key="1">
    <source>
        <dbReference type="EMBL" id="KAB8070749.1"/>
    </source>
</evidence>
<gene>
    <name evidence="1" type="ORF">BDV29DRAFT_180340</name>
</gene>
<reference evidence="1 2" key="1">
    <citation type="submission" date="2019-04" db="EMBL/GenBank/DDBJ databases">
        <title>Friends and foes A comparative genomics study of 23 Aspergillus species from section Flavi.</title>
        <authorList>
            <consortium name="DOE Joint Genome Institute"/>
            <person name="Kjaerbolling I."/>
            <person name="Vesth T."/>
            <person name="Frisvad J.C."/>
            <person name="Nybo J.L."/>
            <person name="Theobald S."/>
            <person name="Kildgaard S."/>
            <person name="Isbrandt T."/>
            <person name="Kuo A."/>
            <person name="Sato A."/>
            <person name="Lyhne E.K."/>
            <person name="Kogle M.E."/>
            <person name="Wiebenga A."/>
            <person name="Kun R.S."/>
            <person name="Lubbers R.J."/>
            <person name="Makela M.R."/>
            <person name="Barry K."/>
            <person name="Chovatia M."/>
            <person name="Clum A."/>
            <person name="Daum C."/>
            <person name="Haridas S."/>
            <person name="He G."/>
            <person name="LaButti K."/>
            <person name="Lipzen A."/>
            <person name="Mondo S."/>
            <person name="Riley R."/>
            <person name="Salamov A."/>
            <person name="Simmons B.A."/>
            <person name="Magnuson J.K."/>
            <person name="Henrissat B."/>
            <person name="Mortensen U.H."/>
            <person name="Larsen T.O."/>
            <person name="Devries R.P."/>
            <person name="Grigoriev I.V."/>
            <person name="Machida M."/>
            <person name="Baker S.E."/>
            <person name="Andersen M.R."/>
        </authorList>
    </citation>
    <scope>NUCLEOTIDE SEQUENCE [LARGE SCALE GENOMIC DNA]</scope>
    <source>
        <strain evidence="1 2">CBS 151.66</strain>
    </source>
</reference>
<dbReference type="EMBL" id="ML732292">
    <property type="protein sequence ID" value="KAB8070749.1"/>
    <property type="molecule type" value="Genomic_DNA"/>
</dbReference>